<dbReference type="Proteomes" id="UP001431429">
    <property type="component" value="Unassembled WGS sequence"/>
</dbReference>
<keyword evidence="2" id="KW-1185">Reference proteome</keyword>
<name>A0ABT0UUR9_9ACTN</name>
<comment type="caution">
    <text evidence="1">The sequence shown here is derived from an EMBL/GenBank/DDBJ whole genome shotgun (WGS) entry which is preliminary data.</text>
</comment>
<proteinExistence type="predicted"/>
<evidence type="ECO:0000313" key="1">
    <source>
        <dbReference type="EMBL" id="MCM2391719.1"/>
    </source>
</evidence>
<dbReference type="RefSeq" id="WP_250922045.1">
    <property type="nucleotide sequence ID" value="NZ_JAMQAW010000032.1"/>
</dbReference>
<evidence type="ECO:0000313" key="2">
    <source>
        <dbReference type="Proteomes" id="UP001431429"/>
    </source>
</evidence>
<dbReference type="EMBL" id="JAMQAW010000032">
    <property type="protein sequence ID" value="MCM2391719.1"/>
    <property type="molecule type" value="Genomic_DNA"/>
</dbReference>
<sequence length="103" mass="10999">MSAEIVVALVGALALVVAAAITTLVPLLLRRTQGAAVDAVEAEGELTREHLDAHSAVLNSRIDDVRDDLDEVRESVARVREWQAGHDAEHLLIGRPTSGGENE</sequence>
<protein>
    <recommendedName>
        <fullName evidence="3">Secreted protein</fullName>
    </recommendedName>
</protein>
<reference evidence="1" key="1">
    <citation type="submission" date="2022-06" db="EMBL/GenBank/DDBJ databases">
        <title>Genome public.</title>
        <authorList>
            <person name="Sun Q."/>
        </authorList>
    </citation>
    <scope>NUCLEOTIDE SEQUENCE</scope>
    <source>
        <strain evidence="1">CWNU-1</strain>
    </source>
</reference>
<accession>A0ABT0UUR9</accession>
<evidence type="ECO:0008006" key="3">
    <source>
        <dbReference type="Google" id="ProtNLM"/>
    </source>
</evidence>
<gene>
    <name evidence="1" type="ORF">NBG84_26120</name>
</gene>
<organism evidence="1 2">
    <name type="scientific">Streptomyces albipurpureus</name>
    <dbReference type="NCBI Taxonomy" id="2897419"/>
    <lineage>
        <taxon>Bacteria</taxon>
        <taxon>Bacillati</taxon>
        <taxon>Actinomycetota</taxon>
        <taxon>Actinomycetes</taxon>
        <taxon>Kitasatosporales</taxon>
        <taxon>Streptomycetaceae</taxon>
        <taxon>Streptomyces</taxon>
    </lineage>
</organism>